<dbReference type="SUPFAM" id="SSF48317">
    <property type="entry name" value="Acid phosphatase/Vanadium-dependent haloperoxidase"/>
    <property type="match status" value="1"/>
</dbReference>
<dbReference type="RefSeq" id="WP_353475336.1">
    <property type="nucleotide sequence ID" value="NZ_CP123385.1"/>
</dbReference>
<dbReference type="InterPro" id="IPR016119">
    <property type="entry name" value="Br/Cl_peroxidase_C"/>
</dbReference>
<dbReference type="AlphaFoldDB" id="A0AAU8APN4"/>
<dbReference type="Gene3D" id="1.10.606.10">
    <property type="entry name" value="Vanadium-containing Chloroperoxidase, domain 2"/>
    <property type="match status" value="1"/>
</dbReference>
<accession>A0AAU8APN4</accession>
<sequence length="487" mass="51986">MDKARFQVIAGGRRPGSAVTPCLQLPPPPDMGAAELAAEIAELYVLALIRDVPFAAMQDPHCAVWVDGSTRFTLHEALCEMRSLSWFDQGVAPVATEPGCEHARQRRAQRMNREGQLTLGGLFQGAAPGSGAARPLSLFHWVDRNAPGLQDTSGAAPDAEAPMSAWVEWVARQSGAALALPSAEAVGLSPLGTPRQLVERLQSSHPCRVYYNAALMLLARGTAFDPGLSPGEDEDPVSAQRVLALMAEAAERAFEAVMRRQARPDRLSPPAVTAARIGGLLEREDLTAEGSDVLRGAAEELQTCAPNLLHWVARLNRQGQPGLRGAMSYVLPGMGDEALPPQPSDSALQVVVAGALSTLFKALFDTRPAPRLRMATDPAPGFDLGAEADRLAADIALSRAACGAQLPAENHQNLRIGEALALQVLQGWMSRLGQGVSMELTDFDGQPLRLESHVRRSGEIGVALRRDGRPARFPMVADRPSSHLAVI</sequence>
<proteinExistence type="predicted"/>
<name>A0AAU8APN4_9RHOB</name>
<protein>
    <submittedName>
        <fullName evidence="1">Bromoperoxidase</fullName>
    </submittedName>
</protein>
<evidence type="ECO:0000313" key="1">
    <source>
        <dbReference type="EMBL" id="XCC96460.1"/>
    </source>
</evidence>
<gene>
    <name evidence="1" type="ORF">PVT71_17425</name>
</gene>
<reference evidence="1" key="1">
    <citation type="submission" date="2023-02" db="EMBL/GenBank/DDBJ databases">
        <title>Description and genomic characterization of Salipiger bruguierae sp. nov., isolated from the sediment of mangrove plant Bruguiera sexangula.</title>
        <authorList>
            <person name="Long M."/>
        </authorList>
    </citation>
    <scope>NUCLEOTIDE SEQUENCE</scope>
    <source>
        <strain evidence="1">H15</strain>
    </source>
</reference>
<dbReference type="InterPro" id="IPR036938">
    <property type="entry name" value="PAP2/HPO_sf"/>
</dbReference>
<dbReference type="EMBL" id="CP123385">
    <property type="protein sequence ID" value="XCC96460.1"/>
    <property type="molecule type" value="Genomic_DNA"/>
</dbReference>
<organism evidence="1">
    <name type="scientific">Alloyangia sp. H15</name>
    <dbReference type="NCBI Taxonomy" id="3029062"/>
    <lineage>
        <taxon>Bacteria</taxon>
        <taxon>Pseudomonadati</taxon>
        <taxon>Pseudomonadota</taxon>
        <taxon>Alphaproteobacteria</taxon>
        <taxon>Rhodobacterales</taxon>
        <taxon>Roseobacteraceae</taxon>
        <taxon>Alloyangia</taxon>
    </lineage>
</organism>
<dbReference type="GO" id="GO:0004601">
    <property type="term" value="F:peroxidase activity"/>
    <property type="evidence" value="ECO:0007669"/>
    <property type="project" value="InterPro"/>
</dbReference>